<dbReference type="Gene3D" id="3.40.50.720">
    <property type="entry name" value="NAD(P)-binding Rossmann-like Domain"/>
    <property type="match status" value="1"/>
</dbReference>
<dbReference type="FunFam" id="3.40.50.720:FF:000084">
    <property type="entry name" value="Short-chain dehydrogenase reductase"/>
    <property type="match status" value="1"/>
</dbReference>
<evidence type="ECO:0000256" key="3">
    <source>
        <dbReference type="SAM" id="MobiDB-lite"/>
    </source>
</evidence>
<dbReference type="Proteomes" id="UP000509222">
    <property type="component" value="Chromosome"/>
</dbReference>
<dbReference type="InterPro" id="IPR020904">
    <property type="entry name" value="Sc_DH/Rdtase_CS"/>
</dbReference>
<organism evidence="4 5">
    <name type="scientific">Planococcus glaciei</name>
    <dbReference type="NCBI Taxonomy" id="459472"/>
    <lineage>
        <taxon>Bacteria</taxon>
        <taxon>Bacillati</taxon>
        <taxon>Bacillota</taxon>
        <taxon>Bacilli</taxon>
        <taxon>Bacillales</taxon>
        <taxon>Caryophanaceae</taxon>
        <taxon>Planococcus</taxon>
    </lineage>
</organism>
<dbReference type="RefSeq" id="WP_176294076.1">
    <property type="nucleotide sequence ID" value="NZ_CP051177.1"/>
</dbReference>
<reference evidence="4 5" key="1">
    <citation type="submission" date="2020-04" db="EMBL/GenBank/DDBJ databases">
        <authorList>
            <person name="Pajer P."/>
            <person name="Broz P."/>
        </authorList>
    </citation>
    <scope>NUCLEOTIDE SEQUENCE [LARGE SCALE GENOMIC DNA]</scope>
    <source>
        <strain evidence="5">NRL-ATB46093</strain>
    </source>
</reference>
<dbReference type="InterPro" id="IPR036291">
    <property type="entry name" value="NAD(P)-bd_dom_sf"/>
</dbReference>
<sequence length="292" mass="31015">MEDLTQEKYLAAGIPPQSQSRKPGLEKVMDPQPVFDLKSRKGSGKLAGKVAVVTGGDSGIGKAAAIGFAKEGAHVAIIYYDEHIDAEATKHLIEEQDVRCTLHAGDISDEVFCRKAIEDAIELHGQLDILVNNAAWANRQESILDISAEQLQKTFAINIFSMFYLTKAALPHLKVGSSIINTSSIDAYAGQTGQVDYSTTKGAIVAFTRAMAKELAPDGVRVNGIAPGPIWTPLVASSHSEKEVAEFGKSTPLGRPGQPVDLTGGFVLLASADGAYMTGQFLHINGGAYMSS</sequence>
<evidence type="ECO:0000313" key="4">
    <source>
        <dbReference type="EMBL" id="QKX49699.1"/>
    </source>
</evidence>
<comment type="similarity">
    <text evidence="1">Belongs to the short-chain dehydrogenases/reductases (SDR) family.</text>
</comment>
<dbReference type="PROSITE" id="PS00061">
    <property type="entry name" value="ADH_SHORT"/>
    <property type="match status" value="1"/>
</dbReference>
<dbReference type="PRINTS" id="PR00081">
    <property type="entry name" value="GDHRDH"/>
</dbReference>
<evidence type="ECO:0000313" key="5">
    <source>
        <dbReference type="Proteomes" id="UP000509222"/>
    </source>
</evidence>
<keyword evidence="2" id="KW-0560">Oxidoreductase</keyword>
<dbReference type="InterPro" id="IPR002347">
    <property type="entry name" value="SDR_fam"/>
</dbReference>
<dbReference type="GO" id="GO:0016614">
    <property type="term" value="F:oxidoreductase activity, acting on CH-OH group of donors"/>
    <property type="evidence" value="ECO:0007669"/>
    <property type="project" value="UniProtKB-ARBA"/>
</dbReference>
<gene>
    <name evidence="4" type="ORF">HF394_03380</name>
</gene>
<dbReference type="Pfam" id="PF13561">
    <property type="entry name" value="adh_short_C2"/>
    <property type="match status" value="1"/>
</dbReference>
<dbReference type="GO" id="GO:0008206">
    <property type="term" value="P:bile acid metabolic process"/>
    <property type="evidence" value="ECO:0007669"/>
    <property type="project" value="UniProtKB-ARBA"/>
</dbReference>
<keyword evidence="5" id="KW-1185">Reference proteome</keyword>
<name>A0A7H8Q6X0_9BACL</name>
<feature type="region of interest" description="Disordered" evidence="3">
    <location>
        <begin position="1"/>
        <end position="28"/>
    </location>
</feature>
<reference evidence="5" key="2">
    <citation type="submission" date="2020-06" db="EMBL/GenBank/DDBJ databases">
        <title>Isolation of Planomicrobium glaciei.</title>
        <authorList>
            <person name="Malisova L."/>
            <person name="Safrankova R."/>
            <person name="Jakubu V."/>
            <person name="Spanelova P."/>
        </authorList>
    </citation>
    <scope>NUCLEOTIDE SEQUENCE [LARGE SCALE GENOMIC DNA]</scope>
    <source>
        <strain evidence="5">NRL-ATB46093</strain>
    </source>
</reference>
<dbReference type="PANTHER" id="PTHR48107:SF16">
    <property type="entry name" value="NADPH-DEPENDENT ALDEHYDE REDUCTASE 1, CHLOROPLASTIC"/>
    <property type="match status" value="1"/>
</dbReference>
<dbReference type="AlphaFoldDB" id="A0A7H8Q6X0"/>
<accession>A0A7H8Q6X0</accession>
<dbReference type="PANTHER" id="PTHR48107">
    <property type="entry name" value="NADPH-DEPENDENT ALDEHYDE REDUCTASE-LIKE PROTEIN, CHLOROPLASTIC-RELATED"/>
    <property type="match status" value="1"/>
</dbReference>
<proteinExistence type="inferred from homology"/>
<dbReference type="SUPFAM" id="SSF51735">
    <property type="entry name" value="NAD(P)-binding Rossmann-fold domains"/>
    <property type="match status" value="1"/>
</dbReference>
<dbReference type="EMBL" id="CP051177">
    <property type="protein sequence ID" value="QKX49699.1"/>
    <property type="molecule type" value="Genomic_DNA"/>
</dbReference>
<evidence type="ECO:0000256" key="2">
    <source>
        <dbReference type="ARBA" id="ARBA00023002"/>
    </source>
</evidence>
<evidence type="ECO:0000256" key="1">
    <source>
        <dbReference type="ARBA" id="ARBA00006484"/>
    </source>
</evidence>
<dbReference type="PRINTS" id="PR00080">
    <property type="entry name" value="SDRFAMILY"/>
</dbReference>
<protein>
    <submittedName>
        <fullName evidence="4">SDR family oxidoreductase</fullName>
    </submittedName>
</protein>